<dbReference type="OrthoDB" id="2986975at2759"/>
<dbReference type="EMBL" id="KN821524">
    <property type="protein sequence ID" value="KIJ04774.1"/>
    <property type="molecule type" value="Genomic_DNA"/>
</dbReference>
<evidence type="ECO:0008006" key="3">
    <source>
        <dbReference type="Google" id="ProtNLM"/>
    </source>
</evidence>
<dbReference type="Proteomes" id="UP000053647">
    <property type="component" value="Unassembled WGS sequence"/>
</dbReference>
<accession>A0A0C9SLP3</accession>
<gene>
    <name evidence="1" type="ORF">PAXINDRAFT_94320</name>
</gene>
<organism evidence="1 2">
    <name type="scientific">Paxillus involutus ATCC 200175</name>
    <dbReference type="NCBI Taxonomy" id="664439"/>
    <lineage>
        <taxon>Eukaryota</taxon>
        <taxon>Fungi</taxon>
        <taxon>Dikarya</taxon>
        <taxon>Basidiomycota</taxon>
        <taxon>Agaricomycotina</taxon>
        <taxon>Agaricomycetes</taxon>
        <taxon>Agaricomycetidae</taxon>
        <taxon>Boletales</taxon>
        <taxon>Paxilineae</taxon>
        <taxon>Paxillaceae</taxon>
        <taxon>Paxillus</taxon>
    </lineage>
</organism>
<evidence type="ECO:0000313" key="2">
    <source>
        <dbReference type="Proteomes" id="UP000053647"/>
    </source>
</evidence>
<reference evidence="2" key="2">
    <citation type="submission" date="2015-01" db="EMBL/GenBank/DDBJ databases">
        <title>Evolutionary Origins and Diversification of the Mycorrhizal Mutualists.</title>
        <authorList>
            <consortium name="DOE Joint Genome Institute"/>
            <consortium name="Mycorrhizal Genomics Consortium"/>
            <person name="Kohler A."/>
            <person name="Kuo A."/>
            <person name="Nagy L.G."/>
            <person name="Floudas D."/>
            <person name="Copeland A."/>
            <person name="Barry K.W."/>
            <person name="Cichocki N."/>
            <person name="Veneault-Fourrey C."/>
            <person name="LaButti K."/>
            <person name="Lindquist E.A."/>
            <person name="Lipzen A."/>
            <person name="Lundell T."/>
            <person name="Morin E."/>
            <person name="Murat C."/>
            <person name="Riley R."/>
            <person name="Ohm R."/>
            <person name="Sun H."/>
            <person name="Tunlid A."/>
            <person name="Henrissat B."/>
            <person name="Grigoriev I.V."/>
            <person name="Hibbett D.S."/>
            <person name="Martin F."/>
        </authorList>
    </citation>
    <scope>NUCLEOTIDE SEQUENCE [LARGE SCALE GENOMIC DNA]</scope>
    <source>
        <strain evidence="2">ATCC 200175</strain>
    </source>
</reference>
<dbReference type="AlphaFoldDB" id="A0A0C9SLP3"/>
<protein>
    <recommendedName>
        <fullName evidence="3">ATP-dependent DNA helicase</fullName>
    </recommendedName>
</protein>
<dbReference type="SUPFAM" id="SSF52540">
    <property type="entry name" value="P-loop containing nucleoside triphosphate hydrolases"/>
    <property type="match status" value="1"/>
</dbReference>
<name>A0A0C9SLP3_PAXIN</name>
<sequence>MLSTKVTQLEGLEKNIIPLVPLERTFSIVVGNRKKTVVRTQLPLTAAYAFTNYRSQGQTICHAIIDIGTPPSGSLTPFNIYVALSRCRGRENIRLLREFDEKLLMNHPSEYLRIEDERLKNLESDRVGGTLCKHNGQHTM</sequence>
<dbReference type="InterPro" id="IPR027417">
    <property type="entry name" value="P-loop_NTPase"/>
</dbReference>
<keyword evidence="2" id="KW-1185">Reference proteome</keyword>
<evidence type="ECO:0000313" key="1">
    <source>
        <dbReference type="EMBL" id="KIJ04774.1"/>
    </source>
</evidence>
<dbReference type="HOGENOM" id="CLU_001324_7_0_1"/>
<proteinExistence type="predicted"/>
<reference evidence="1 2" key="1">
    <citation type="submission" date="2014-06" db="EMBL/GenBank/DDBJ databases">
        <authorList>
            <consortium name="DOE Joint Genome Institute"/>
            <person name="Kuo A."/>
            <person name="Kohler A."/>
            <person name="Nagy L.G."/>
            <person name="Floudas D."/>
            <person name="Copeland A."/>
            <person name="Barry K.W."/>
            <person name="Cichocki N."/>
            <person name="Veneault-Fourrey C."/>
            <person name="LaButti K."/>
            <person name="Lindquist E.A."/>
            <person name="Lipzen A."/>
            <person name="Lundell T."/>
            <person name="Morin E."/>
            <person name="Murat C."/>
            <person name="Sun H."/>
            <person name="Tunlid A."/>
            <person name="Henrissat B."/>
            <person name="Grigoriev I.V."/>
            <person name="Hibbett D.S."/>
            <person name="Martin F."/>
            <person name="Nordberg H.P."/>
            <person name="Cantor M.N."/>
            <person name="Hua S.X."/>
        </authorList>
    </citation>
    <scope>NUCLEOTIDE SEQUENCE [LARGE SCALE GENOMIC DNA]</scope>
    <source>
        <strain evidence="1 2">ATCC 200175</strain>
    </source>
</reference>